<proteinExistence type="predicted"/>
<name>A0AAD8JDW4_9APIA</name>
<protein>
    <submittedName>
        <fullName evidence="1">Uncharacterized protein</fullName>
    </submittedName>
</protein>
<gene>
    <name evidence="1" type="ORF">POM88_000401</name>
</gene>
<organism evidence="1 2">
    <name type="scientific">Heracleum sosnowskyi</name>
    <dbReference type="NCBI Taxonomy" id="360622"/>
    <lineage>
        <taxon>Eukaryota</taxon>
        <taxon>Viridiplantae</taxon>
        <taxon>Streptophyta</taxon>
        <taxon>Embryophyta</taxon>
        <taxon>Tracheophyta</taxon>
        <taxon>Spermatophyta</taxon>
        <taxon>Magnoliopsida</taxon>
        <taxon>eudicotyledons</taxon>
        <taxon>Gunneridae</taxon>
        <taxon>Pentapetalae</taxon>
        <taxon>asterids</taxon>
        <taxon>campanulids</taxon>
        <taxon>Apiales</taxon>
        <taxon>Apiaceae</taxon>
        <taxon>Apioideae</taxon>
        <taxon>apioid superclade</taxon>
        <taxon>Tordylieae</taxon>
        <taxon>Tordyliinae</taxon>
        <taxon>Heracleum</taxon>
    </lineage>
</organism>
<comment type="caution">
    <text evidence="1">The sequence shown here is derived from an EMBL/GenBank/DDBJ whole genome shotgun (WGS) entry which is preliminary data.</text>
</comment>
<reference evidence="1" key="2">
    <citation type="submission" date="2023-05" db="EMBL/GenBank/DDBJ databases">
        <authorList>
            <person name="Schelkunov M.I."/>
        </authorList>
    </citation>
    <scope>NUCLEOTIDE SEQUENCE</scope>
    <source>
        <strain evidence="1">Hsosn_3</strain>
        <tissue evidence="1">Leaf</tissue>
    </source>
</reference>
<dbReference type="AlphaFoldDB" id="A0AAD8JDW4"/>
<evidence type="ECO:0000313" key="2">
    <source>
        <dbReference type="Proteomes" id="UP001237642"/>
    </source>
</evidence>
<sequence>MRLGCNPTLPAVFIGVKFVGSKNVVMTLHYGSVKKGLSKCYLQLLDSQICLRIANSDSNMVPAALPAIRSLRASRIQVQDSNNVGQCMTALPSGLSCVICALSANSRCRNIRVD</sequence>
<reference evidence="1" key="1">
    <citation type="submission" date="2023-02" db="EMBL/GenBank/DDBJ databases">
        <title>Genome of toxic invasive species Heracleum sosnowskyi carries increased number of genes despite the absence of recent whole-genome duplications.</title>
        <authorList>
            <person name="Schelkunov M."/>
            <person name="Shtratnikova V."/>
            <person name="Makarenko M."/>
            <person name="Klepikova A."/>
            <person name="Omelchenko D."/>
            <person name="Novikova G."/>
            <person name="Obukhova E."/>
            <person name="Bogdanov V."/>
            <person name="Penin A."/>
            <person name="Logacheva M."/>
        </authorList>
    </citation>
    <scope>NUCLEOTIDE SEQUENCE</scope>
    <source>
        <strain evidence="1">Hsosn_3</strain>
        <tissue evidence="1">Leaf</tissue>
    </source>
</reference>
<dbReference type="EMBL" id="JAUIZM010000001">
    <property type="protein sequence ID" value="KAK1400796.1"/>
    <property type="molecule type" value="Genomic_DNA"/>
</dbReference>
<accession>A0AAD8JDW4</accession>
<evidence type="ECO:0000313" key="1">
    <source>
        <dbReference type="EMBL" id="KAK1400796.1"/>
    </source>
</evidence>
<dbReference type="Proteomes" id="UP001237642">
    <property type="component" value="Unassembled WGS sequence"/>
</dbReference>
<keyword evidence="2" id="KW-1185">Reference proteome</keyword>